<evidence type="ECO:0000259" key="7">
    <source>
        <dbReference type="PROSITE" id="PS51755"/>
    </source>
</evidence>
<organism evidence="8 9">
    <name type="scientific">Actinomadura barringtoniae</name>
    <dbReference type="NCBI Taxonomy" id="1427535"/>
    <lineage>
        <taxon>Bacteria</taxon>
        <taxon>Bacillati</taxon>
        <taxon>Actinomycetota</taxon>
        <taxon>Actinomycetes</taxon>
        <taxon>Streptosporangiales</taxon>
        <taxon>Thermomonosporaceae</taxon>
        <taxon>Actinomadura</taxon>
    </lineage>
</organism>
<dbReference type="SUPFAM" id="SSF52540">
    <property type="entry name" value="P-loop containing nucleoside triphosphate hydrolases"/>
    <property type="match status" value="1"/>
</dbReference>
<name>A0A939T2S6_9ACTN</name>
<feature type="repeat" description="TPR" evidence="5">
    <location>
        <begin position="865"/>
        <end position="898"/>
    </location>
</feature>
<dbReference type="SUPFAM" id="SSF46894">
    <property type="entry name" value="C-terminal effector domain of the bipartite response regulators"/>
    <property type="match status" value="1"/>
</dbReference>
<proteinExistence type="inferred from homology"/>
<keyword evidence="5" id="KW-0802">TPR repeat</keyword>
<dbReference type="GO" id="GO:0006355">
    <property type="term" value="P:regulation of DNA-templated transcription"/>
    <property type="evidence" value="ECO:0007669"/>
    <property type="project" value="InterPro"/>
</dbReference>
<evidence type="ECO:0000256" key="6">
    <source>
        <dbReference type="PROSITE-ProRule" id="PRU01091"/>
    </source>
</evidence>
<accession>A0A939T2S6</accession>
<evidence type="ECO:0000313" key="9">
    <source>
        <dbReference type="Proteomes" id="UP000669179"/>
    </source>
</evidence>
<evidence type="ECO:0000313" key="8">
    <source>
        <dbReference type="EMBL" id="MBO2450126.1"/>
    </source>
</evidence>
<dbReference type="Gene3D" id="1.10.10.10">
    <property type="entry name" value="Winged helix-like DNA-binding domain superfamily/Winged helix DNA-binding domain"/>
    <property type="match status" value="1"/>
</dbReference>
<feature type="DNA-binding region" description="OmpR/PhoB-type" evidence="6">
    <location>
        <begin position="1"/>
        <end position="105"/>
    </location>
</feature>
<sequence>MSDPGDPVLRFEVLGSLRAWRGGAELPLGPLQQRTVLAVLLLNAGRRLRRERLIEAVWGEEPPAYAVNLLQKHVSGLRRVLEPDRSPRTPSSLLSWTDTGYLLTVPPERLDLAAFDELVETARATRAEGDQEGAAGAFHRALELWRGPLCDGLAGPLLDAERDRLGERRLDVIEQCADLDLRLGRHRELVGQLRELIGRYPFRERLRGLLMLALYGAGRQGEALEAFHEARRYLLDELGIEPGPQLRAVHERILNADPGLAAEAAERSPRGSPAPARPGVRGLPVPAQLPYGMSHFAGRETQIERLNEVCLRDGAAAGGAVVITAIGGTAGVGKTALAVHWAHQVRDRFPDGQLYVNLRGFDPGAAAMEPAEAIRGFLDAFDVEPQRIPISLEGQAALYRSLLADQRVLVILDNAENAEQVRPLLPGSPGSVVVVTSRDQMPGLVAAEGAVPLTVDLLSFAEARGLLARRLGEARIAAELAAVEKIVARCARLPLALAIVAARAAAHPEFALEQLAGELEDGDARLDAFEIADPSTDIRSVFSWSLHRVSPAAQRLFRQLGLHAGPDITAPTAASLAGVSPIRARAALAELARAHLAIEHVPGRFTFHDLLRAYAAELAMDRDGADERRDAIGRVLDHYLQTAFAGDRLINPHRDPPKIAPPDRGVTPVDLRSAEQAMSWFTAEHAALLAAVEQALATGADSSCWHLAWAVSTYLDRQGHWNDLSTVHRSGLLAAERIGDLAGQALSHRGIARGFARLNQNDVADRHLRAALALFEELGDRVGQAYAHRTLAAMLDQRDRDLEALGHAERALELYRAEGHKAGLADALNAVGWFHARVGDYEQALPCCQEALALHEELGDEGGCAQTWDSLGYIHHNLGAHDEARHCYRQAVTLFARLGDRYNEAASLTRLGDAHDAAGERSDAERAWRRALDIFTEIGHAEARHPRARLQARAG</sequence>
<evidence type="ECO:0000256" key="2">
    <source>
        <dbReference type="ARBA" id="ARBA00023015"/>
    </source>
</evidence>
<dbReference type="InterPro" id="IPR001867">
    <property type="entry name" value="OmpR/PhoB-type_DNA-bd"/>
</dbReference>
<dbReference type="PROSITE" id="PS51755">
    <property type="entry name" value="OMPR_PHOB"/>
    <property type="match status" value="1"/>
</dbReference>
<comment type="caution">
    <text evidence="8">The sequence shown here is derived from an EMBL/GenBank/DDBJ whole genome shotgun (WGS) entry which is preliminary data.</text>
</comment>
<dbReference type="InterPro" id="IPR016032">
    <property type="entry name" value="Sig_transdc_resp-reg_C-effctor"/>
</dbReference>
<dbReference type="GO" id="GO:0043531">
    <property type="term" value="F:ADP binding"/>
    <property type="evidence" value="ECO:0007669"/>
    <property type="project" value="InterPro"/>
</dbReference>
<dbReference type="SMART" id="SM01043">
    <property type="entry name" value="BTAD"/>
    <property type="match status" value="1"/>
</dbReference>
<dbReference type="InterPro" id="IPR005158">
    <property type="entry name" value="BTAD"/>
</dbReference>
<dbReference type="Proteomes" id="UP000669179">
    <property type="component" value="Unassembled WGS sequence"/>
</dbReference>
<dbReference type="Pfam" id="PF13424">
    <property type="entry name" value="TPR_12"/>
    <property type="match status" value="1"/>
</dbReference>
<evidence type="ECO:0000256" key="3">
    <source>
        <dbReference type="ARBA" id="ARBA00023125"/>
    </source>
</evidence>
<dbReference type="InterPro" id="IPR011990">
    <property type="entry name" value="TPR-like_helical_dom_sf"/>
</dbReference>
<dbReference type="PANTHER" id="PTHR35807">
    <property type="entry name" value="TRANSCRIPTIONAL REGULATOR REDD-RELATED"/>
    <property type="match status" value="1"/>
</dbReference>
<dbReference type="Gene3D" id="3.40.50.300">
    <property type="entry name" value="P-loop containing nucleotide triphosphate hydrolases"/>
    <property type="match status" value="1"/>
</dbReference>
<dbReference type="SMART" id="SM00028">
    <property type="entry name" value="TPR"/>
    <property type="match status" value="6"/>
</dbReference>
<keyword evidence="4" id="KW-0804">Transcription</keyword>
<dbReference type="SMART" id="SM00862">
    <property type="entry name" value="Trans_reg_C"/>
    <property type="match status" value="1"/>
</dbReference>
<dbReference type="InterPro" id="IPR036388">
    <property type="entry name" value="WH-like_DNA-bd_sf"/>
</dbReference>
<reference evidence="8" key="1">
    <citation type="submission" date="2021-03" db="EMBL/GenBank/DDBJ databases">
        <authorList>
            <person name="Kanchanasin P."/>
            <person name="Saeng-In P."/>
            <person name="Phongsopitanun W."/>
            <person name="Yuki M."/>
            <person name="Kudo T."/>
            <person name="Ohkuma M."/>
            <person name="Tanasupawat S."/>
        </authorList>
    </citation>
    <scope>NUCLEOTIDE SEQUENCE</scope>
    <source>
        <strain evidence="8">GKU 128</strain>
    </source>
</reference>
<dbReference type="InterPro" id="IPR051677">
    <property type="entry name" value="AfsR-DnrI-RedD_regulator"/>
</dbReference>
<dbReference type="PANTHER" id="PTHR35807:SF1">
    <property type="entry name" value="TRANSCRIPTIONAL REGULATOR REDD"/>
    <property type="match status" value="1"/>
</dbReference>
<evidence type="ECO:0000256" key="4">
    <source>
        <dbReference type="ARBA" id="ARBA00023163"/>
    </source>
</evidence>
<protein>
    <submittedName>
        <fullName evidence="8">Tetratricopeptide repeat protein</fullName>
    </submittedName>
</protein>
<comment type="similarity">
    <text evidence="1">Belongs to the AfsR/DnrI/RedD regulatory family.</text>
</comment>
<dbReference type="Pfam" id="PF00486">
    <property type="entry name" value="Trans_reg_C"/>
    <property type="match status" value="1"/>
</dbReference>
<dbReference type="Pfam" id="PF03704">
    <property type="entry name" value="BTAD"/>
    <property type="match status" value="1"/>
</dbReference>
<evidence type="ECO:0000256" key="5">
    <source>
        <dbReference type="PROSITE-ProRule" id="PRU00339"/>
    </source>
</evidence>
<dbReference type="PROSITE" id="PS50005">
    <property type="entry name" value="TPR"/>
    <property type="match status" value="2"/>
</dbReference>
<dbReference type="Gene3D" id="1.25.40.10">
    <property type="entry name" value="Tetratricopeptide repeat domain"/>
    <property type="match status" value="2"/>
</dbReference>
<keyword evidence="3 6" id="KW-0238">DNA-binding</keyword>
<dbReference type="SUPFAM" id="SSF48452">
    <property type="entry name" value="TPR-like"/>
    <property type="match status" value="3"/>
</dbReference>
<dbReference type="GO" id="GO:0000160">
    <property type="term" value="P:phosphorelay signal transduction system"/>
    <property type="evidence" value="ECO:0007669"/>
    <property type="project" value="InterPro"/>
</dbReference>
<dbReference type="CDD" id="cd15831">
    <property type="entry name" value="BTAD"/>
    <property type="match status" value="1"/>
</dbReference>
<gene>
    <name evidence="8" type="ORF">J4573_23690</name>
</gene>
<dbReference type="InterPro" id="IPR019734">
    <property type="entry name" value="TPR_rpt"/>
</dbReference>
<dbReference type="GO" id="GO:0003677">
    <property type="term" value="F:DNA binding"/>
    <property type="evidence" value="ECO:0007669"/>
    <property type="project" value="UniProtKB-UniRule"/>
</dbReference>
<dbReference type="EMBL" id="JAGEOJ010000009">
    <property type="protein sequence ID" value="MBO2450126.1"/>
    <property type="molecule type" value="Genomic_DNA"/>
</dbReference>
<dbReference type="InterPro" id="IPR027417">
    <property type="entry name" value="P-loop_NTPase"/>
</dbReference>
<feature type="domain" description="OmpR/PhoB-type" evidence="7">
    <location>
        <begin position="1"/>
        <end position="105"/>
    </location>
</feature>
<dbReference type="PRINTS" id="PR00364">
    <property type="entry name" value="DISEASERSIST"/>
</dbReference>
<feature type="repeat" description="TPR" evidence="5">
    <location>
        <begin position="825"/>
        <end position="858"/>
    </location>
</feature>
<keyword evidence="2" id="KW-0805">Transcription regulation</keyword>
<dbReference type="AlphaFoldDB" id="A0A939T2S6"/>
<keyword evidence="9" id="KW-1185">Reference proteome</keyword>
<dbReference type="RefSeq" id="WP_208257991.1">
    <property type="nucleotide sequence ID" value="NZ_JAGEOJ010000009.1"/>
</dbReference>
<evidence type="ECO:0000256" key="1">
    <source>
        <dbReference type="ARBA" id="ARBA00005820"/>
    </source>
</evidence>